<protein>
    <recommendedName>
        <fullName evidence="1">Dienelactone hydrolase domain-containing protein</fullName>
    </recommendedName>
</protein>
<organism evidence="2 3">
    <name type="scientific">Adiantum capillus-veneris</name>
    <name type="common">Maidenhair fern</name>
    <dbReference type="NCBI Taxonomy" id="13818"/>
    <lineage>
        <taxon>Eukaryota</taxon>
        <taxon>Viridiplantae</taxon>
        <taxon>Streptophyta</taxon>
        <taxon>Embryophyta</taxon>
        <taxon>Tracheophyta</taxon>
        <taxon>Polypodiopsida</taxon>
        <taxon>Polypodiidae</taxon>
        <taxon>Polypodiales</taxon>
        <taxon>Pteridineae</taxon>
        <taxon>Pteridaceae</taxon>
        <taxon>Vittarioideae</taxon>
        <taxon>Adiantum</taxon>
    </lineage>
</organism>
<evidence type="ECO:0000259" key="1">
    <source>
        <dbReference type="Pfam" id="PF01738"/>
    </source>
</evidence>
<dbReference type="PANTHER" id="PTHR17630:SF44">
    <property type="entry name" value="PROTEIN AIM2"/>
    <property type="match status" value="1"/>
</dbReference>
<name>A0A9D4ZEU3_ADICA</name>
<dbReference type="InterPro" id="IPR029058">
    <property type="entry name" value="AB_hydrolase_fold"/>
</dbReference>
<sequence length="241" mass="26105">MAGPQCCTPGPGAEHCCVGKEETCGPFLAYITSHHTPTAAVVLVNDIFGFDAPLLRKLADKMAYAGYYVIVPDFFNKDPFVPSNTGNPFANFGDWFKNHQALDSVEGAKQVVECLHEKGFSSVGAVGFCWGAKLAVQLAKGDCLKAAVLAHPSFVTVEDIQDVKTPIAILAAEIDTSTPPALAQKFIDTLKSKPELESFAHIYPGVAHGWTCRYNPDDPNEVANAEEAHSKMLEWFGKFLQ</sequence>
<evidence type="ECO:0000313" key="3">
    <source>
        <dbReference type="Proteomes" id="UP000886520"/>
    </source>
</evidence>
<gene>
    <name evidence="2" type="ORF">GOP47_0013733</name>
</gene>
<dbReference type="PANTHER" id="PTHR17630">
    <property type="entry name" value="DIENELACTONE HYDROLASE"/>
    <property type="match status" value="1"/>
</dbReference>
<dbReference type="GO" id="GO:0016787">
    <property type="term" value="F:hydrolase activity"/>
    <property type="evidence" value="ECO:0007669"/>
    <property type="project" value="InterPro"/>
</dbReference>
<dbReference type="SUPFAM" id="SSF53474">
    <property type="entry name" value="alpha/beta-Hydrolases"/>
    <property type="match status" value="1"/>
</dbReference>
<evidence type="ECO:0000313" key="2">
    <source>
        <dbReference type="EMBL" id="KAI5071482.1"/>
    </source>
</evidence>
<dbReference type="Gene3D" id="3.40.50.1820">
    <property type="entry name" value="alpha/beta hydrolase"/>
    <property type="match status" value="1"/>
</dbReference>
<dbReference type="OrthoDB" id="17560at2759"/>
<comment type="caution">
    <text evidence="2">The sequence shown here is derived from an EMBL/GenBank/DDBJ whole genome shotgun (WGS) entry which is preliminary data.</text>
</comment>
<dbReference type="EMBL" id="JABFUD020000013">
    <property type="protein sequence ID" value="KAI5071482.1"/>
    <property type="molecule type" value="Genomic_DNA"/>
</dbReference>
<feature type="domain" description="Dienelactone hydrolase" evidence="1">
    <location>
        <begin position="30"/>
        <end position="239"/>
    </location>
</feature>
<keyword evidence="3" id="KW-1185">Reference proteome</keyword>
<proteinExistence type="predicted"/>
<dbReference type="Pfam" id="PF01738">
    <property type="entry name" value="DLH"/>
    <property type="match status" value="1"/>
</dbReference>
<dbReference type="AlphaFoldDB" id="A0A9D4ZEU3"/>
<reference evidence="2" key="1">
    <citation type="submission" date="2021-01" db="EMBL/GenBank/DDBJ databases">
        <title>Adiantum capillus-veneris genome.</title>
        <authorList>
            <person name="Fang Y."/>
            <person name="Liao Q."/>
        </authorList>
    </citation>
    <scope>NUCLEOTIDE SEQUENCE</scope>
    <source>
        <strain evidence="2">H3</strain>
        <tissue evidence="2">Leaf</tissue>
    </source>
</reference>
<accession>A0A9D4ZEU3</accession>
<dbReference type="InterPro" id="IPR002925">
    <property type="entry name" value="Dienelactn_hydro"/>
</dbReference>
<dbReference type="Proteomes" id="UP000886520">
    <property type="component" value="Chromosome 13"/>
</dbReference>